<protein>
    <submittedName>
        <fullName evidence="5">GDSL esterase/lipase 1-like</fullName>
    </submittedName>
</protein>
<gene>
    <name evidence="5" type="primary">LOC116189785</name>
</gene>
<dbReference type="PROSITE" id="PS01098">
    <property type="entry name" value="LIPASE_GDSL_SER"/>
    <property type="match status" value="1"/>
</dbReference>
<dbReference type="Pfam" id="PF00657">
    <property type="entry name" value="Lipase_GDSL"/>
    <property type="match status" value="1"/>
</dbReference>
<dbReference type="InterPro" id="IPR008265">
    <property type="entry name" value="Lipase_GDSL_AS"/>
</dbReference>
<evidence type="ECO:0000256" key="2">
    <source>
        <dbReference type="ARBA" id="ARBA00022729"/>
    </source>
</evidence>
<keyword evidence="2 3" id="KW-0732">Signal</keyword>
<dbReference type="InterPro" id="IPR035669">
    <property type="entry name" value="SGNH_plant_lipase-like"/>
</dbReference>
<dbReference type="Gene3D" id="3.40.50.1110">
    <property type="entry name" value="SGNH hydrolase"/>
    <property type="match status" value="1"/>
</dbReference>
<dbReference type="OrthoDB" id="1600564at2759"/>
<feature type="chain" id="PRO_5027714766" evidence="3">
    <location>
        <begin position="27"/>
        <end position="445"/>
    </location>
</feature>
<dbReference type="InterPro" id="IPR001087">
    <property type="entry name" value="GDSL"/>
</dbReference>
<evidence type="ECO:0000313" key="4">
    <source>
        <dbReference type="Proteomes" id="UP000515151"/>
    </source>
</evidence>
<sequence length="445" mass="49783">MATTIFHCSVLLFSLFFLGTATGCFGDLLQADDQHRPLRSIRNSFSEDGFESYSNQRNNIGGGRKFLSNGGWLGNSIFSYYCRFLLDMIRMPFNKKEVEADELKLLDHQKTLLFIFGDSLFDAGNNKYVRTTTYLQYPYGFTYFTHATGRICDGRIVPDMIAELANLPFIPPSMQPGANFSYGANFACVGATVLDSYATGNSSKETVTLRGQMSQFIELAKKLNATLGPSRAKAILSKSVYVFSMGGDDYLQYYDEFTDEGRSPTLSEQQQQVNAVIGNLTEALMELYEEGARKIAFQNVGPMGCLPFLASNGSCVQALLTMPILHNKQLYEALTSLAERLEGFKFSIFDYFPSLLDRMRHPSDYGFEVGSTPCYYSSSNGYRGMGLDATGDTTLCKYPSAFLLFDDGHTTQCANEQLTSLFWNGDASVTRPYNLKQLFRRELIK</sequence>
<reference evidence="4" key="1">
    <citation type="journal article" date="2020" name="Plant Biotechnol. J.">
        <title>The pomegranate (Punica granatum L.) draft genome dissects genetic divergence between soft- and hard-seeded cultivars.</title>
        <authorList>
            <person name="Luo X."/>
            <person name="Li H."/>
            <person name="Wu Z."/>
            <person name="Yao W."/>
            <person name="Zhao P."/>
            <person name="Cao D."/>
            <person name="Yu H."/>
            <person name="Li K."/>
            <person name="Poudel K."/>
            <person name="Zhao D."/>
            <person name="Zhang F."/>
            <person name="Xia X."/>
            <person name="Chen L."/>
            <person name="Wang Q."/>
            <person name="Jing D."/>
            <person name="Cao S."/>
        </authorList>
    </citation>
    <scope>NUCLEOTIDE SEQUENCE [LARGE SCALE GENOMIC DNA]</scope>
    <source>
        <strain evidence="4">cv. Tunisia</strain>
    </source>
</reference>
<organism evidence="4 5">
    <name type="scientific">Punica granatum</name>
    <name type="common">Pomegranate</name>
    <dbReference type="NCBI Taxonomy" id="22663"/>
    <lineage>
        <taxon>Eukaryota</taxon>
        <taxon>Viridiplantae</taxon>
        <taxon>Streptophyta</taxon>
        <taxon>Embryophyta</taxon>
        <taxon>Tracheophyta</taxon>
        <taxon>Spermatophyta</taxon>
        <taxon>Magnoliopsida</taxon>
        <taxon>eudicotyledons</taxon>
        <taxon>Gunneridae</taxon>
        <taxon>Pentapetalae</taxon>
        <taxon>rosids</taxon>
        <taxon>malvids</taxon>
        <taxon>Myrtales</taxon>
        <taxon>Lythraceae</taxon>
        <taxon>Punica</taxon>
    </lineage>
</organism>
<evidence type="ECO:0000313" key="5">
    <source>
        <dbReference type="RefSeq" id="XP_031375369.1"/>
    </source>
</evidence>
<comment type="similarity">
    <text evidence="1">Belongs to the 'GDSL' lipolytic enzyme family.</text>
</comment>
<dbReference type="GO" id="GO:0016298">
    <property type="term" value="F:lipase activity"/>
    <property type="evidence" value="ECO:0007669"/>
    <property type="project" value="InterPro"/>
</dbReference>
<feature type="signal peptide" evidence="3">
    <location>
        <begin position="1"/>
        <end position="26"/>
    </location>
</feature>
<dbReference type="InterPro" id="IPR036514">
    <property type="entry name" value="SGNH_hydro_sf"/>
</dbReference>
<dbReference type="InterPro" id="IPR044552">
    <property type="entry name" value="GLIP1-5/GLL25"/>
</dbReference>
<dbReference type="RefSeq" id="XP_031375369.1">
    <property type="nucleotide sequence ID" value="XM_031519509.1"/>
</dbReference>
<dbReference type="AlphaFoldDB" id="A0A6P8BYI6"/>
<keyword evidence="4" id="KW-1185">Reference proteome</keyword>
<dbReference type="GO" id="GO:0006629">
    <property type="term" value="P:lipid metabolic process"/>
    <property type="evidence" value="ECO:0007669"/>
    <property type="project" value="InterPro"/>
</dbReference>
<proteinExistence type="inferred from homology"/>
<dbReference type="CDD" id="cd01837">
    <property type="entry name" value="SGNH_plant_lipase_like"/>
    <property type="match status" value="1"/>
</dbReference>
<dbReference type="Proteomes" id="UP000515151">
    <property type="component" value="Unplaced"/>
</dbReference>
<reference evidence="5" key="2">
    <citation type="submission" date="2025-08" db="UniProtKB">
        <authorList>
            <consortium name="RefSeq"/>
        </authorList>
    </citation>
    <scope>IDENTIFICATION</scope>
    <source>
        <tissue evidence="5">Leaf</tissue>
    </source>
</reference>
<accession>A0A6P8BYI6</accession>
<dbReference type="PANTHER" id="PTHR45966">
    <property type="entry name" value="GDSL-LIKE LIPASE/ACYLHYDROLASE"/>
    <property type="match status" value="1"/>
</dbReference>
<evidence type="ECO:0000256" key="3">
    <source>
        <dbReference type="SAM" id="SignalP"/>
    </source>
</evidence>
<name>A0A6P8BYI6_PUNGR</name>
<dbReference type="GeneID" id="116189785"/>
<dbReference type="PANTHER" id="PTHR45966:SF12">
    <property type="entry name" value="GDSL ESTERASE_LIPASE 1-LIKE ISOFORM X2"/>
    <property type="match status" value="1"/>
</dbReference>
<evidence type="ECO:0000256" key="1">
    <source>
        <dbReference type="ARBA" id="ARBA00008668"/>
    </source>
</evidence>